<organism evidence="2 3">
    <name type="scientific">Mucispirillum schaedleri ASF457</name>
    <dbReference type="NCBI Taxonomy" id="1379858"/>
    <lineage>
        <taxon>Bacteria</taxon>
        <taxon>Pseudomonadati</taxon>
        <taxon>Deferribacterota</taxon>
        <taxon>Deferribacteres</taxon>
        <taxon>Deferribacterales</taxon>
        <taxon>Mucispirillaceae</taxon>
        <taxon>Mucispirillum</taxon>
    </lineage>
</organism>
<dbReference type="PANTHER" id="PTHR34701:SF1">
    <property type="entry name" value="TRANSCRIPTIONAL REGULATOR MRAZ"/>
    <property type="match status" value="1"/>
</dbReference>
<accession>V2PXG7</accession>
<evidence type="ECO:0000313" key="3">
    <source>
        <dbReference type="Proteomes" id="UP000017429"/>
    </source>
</evidence>
<dbReference type="EMBL" id="CP097562">
    <property type="protein sequence ID" value="USF24962.1"/>
    <property type="molecule type" value="Genomic_DNA"/>
</dbReference>
<comment type="similarity">
    <text evidence="1">Belongs to the MraZ family.</text>
</comment>
<dbReference type="InterPro" id="IPR003444">
    <property type="entry name" value="MraZ"/>
</dbReference>
<dbReference type="GO" id="GO:0005737">
    <property type="term" value="C:cytoplasm"/>
    <property type="evidence" value="ECO:0007669"/>
    <property type="project" value="UniProtKB-UniRule"/>
</dbReference>
<dbReference type="InterPro" id="IPR035644">
    <property type="entry name" value="MraZ_C"/>
</dbReference>
<dbReference type="InterPro" id="IPR020603">
    <property type="entry name" value="MraZ_dom"/>
</dbReference>
<dbReference type="InterPro" id="IPR038619">
    <property type="entry name" value="MraZ_sf"/>
</dbReference>
<keyword evidence="3" id="KW-1185">Reference proteome</keyword>
<dbReference type="CDD" id="cd16321">
    <property type="entry name" value="MraZ_C"/>
    <property type="match status" value="1"/>
</dbReference>
<evidence type="ECO:0000313" key="2">
    <source>
        <dbReference type="EMBL" id="USF24962.1"/>
    </source>
</evidence>
<dbReference type="OrthoDB" id="9807753at2"/>
<dbReference type="Pfam" id="PF02381">
    <property type="entry name" value="MraZ"/>
    <property type="match status" value="1"/>
</dbReference>
<gene>
    <name evidence="1 2" type="primary">mraZ</name>
    <name evidence="2" type="ORF">N508_002057</name>
</gene>
<dbReference type="PANTHER" id="PTHR34701">
    <property type="entry name" value="TRANSCRIPTIONAL REGULATOR MRAZ"/>
    <property type="match status" value="1"/>
</dbReference>
<comment type="subunit">
    <text evidence="1">Forms oligomers.</text>
</comment>
<dbReference type="eggNOG" id="COG2001">
    <property type="taxonomic scope" value="Bacteria"/>
</dbReference>
<keyword evidence="1" id="KW-0963">Cytoplasm</keyword>
<dbReference type="PROSITE" id="PS51740">
    <property type="entry name" value="SPOVT_ABRB"/>
    <property type="match status" value="2"/>
</dbReference>
<dbReference type="SUPFAM" id="SSF89447">
    <property type="entry name" value="AbrB/MazE/MraZ-like"/>
    <property type="match status" value="1"/>
</dbReference>
<keyword evidence="1" id="KW-0804">Transcription</keyword>
<protein>
    <recommendedName>
        <fullName evidence="1">Transcriptional regulator MraZ</fullName>
    </recommendedName>
</protein>
<sequence length="169" mass="19064">MTYNVLKCHNMYKEGQVGFSGNYLNKFDEAGRLSLPAKMREELRAGFGNDALMAYSINGIVKIYPKSVYDVNMKNMHEAAKQNANAYKIFRILSSSAFAVEINSSGRMNIPAQIRQSADLKEECYVIGSYDVIELWNKEKWEKESASFDLALEDNAAVLSGFMDMIVSE</sequence>
<proteinExistence type="inferred from homology"/>
<keyword evidence="1" id="KW-0805">Transcription regulation</keyword>
<dbReference type="Proteomes" id="UP000017429">
    <property type="component" value="Chromosome"/>
</dbReference>
<dbReference type="InterPro" id="IPR035642">
    <property type="entry name" value="MraZ_N"/>
</dbReference>
<reference evidence="2" key="2">
    <citation type="submission" date="2022-05" db="EMBL/GenBank/DDBJ databases">
        <authorList>
            <person name="Proctor A.L."/>
            <person name="Phillips G.J."/>
            <person name="Wannemuehler M.J."/>
        </authorList>
    </citation>
    <scope>NUCLEOTIDE SEQUENCE</scope>
    <source>
        <strain evidence="2">ASF457</strain>
    </source>
</reference>
<dbReference type="InterPro" id="IPR007159">
    <property type="entry name" value="SpoVT-AbrB_dom"/>
</dbReference>
<comment type="subcellular location">
    <subcellularLocation>
        <location evidence="1">Cytoplasm</location>
        <location evidence="1">Nucleoid</location>
    </subcellularLocation>
</comment>
<reference evidence="2" key="3">
    <citation type="submission" date="2022-06" db="EMBL/GenBank/DDBJ databases">
        <title>Resources to Facilitate Use of the Altered Schaedler Flora (ASF) Mouse Model to Study Microbiome Function.</title>
        <authorList>
            <person name="Proctor A."/>
            <person name="Parvinroo S."/>
            <person name="Richie T."/>
            <person name="Jia X."/>
            <person name="Lee S.T.M."/>
            <person name="Karp P.D."/>
            <person name="Paley S."/>
            <person name="Kostic A.D."/>
            <person name="Pierre J.F."/>
            <person name="Wannemuehler M.J."/>
            <person name="Phillips G.J."/>
        </authorList>
    </citation>
    <scope>NUCLEOTIDE SEQUENCE</scope>
    <source>
        <strain evidence="2">ASF457</strain>
    </source>
</reference>
<dbReference type="HAMAP" id="MF_01008">
    <property type="entry name" value="MraZ"/>
    <property type="match status" value="1"/>
</dbReference>
<dbReference type="GO" id="GO:0003700">
    <property type="term" value="F:DNA-binding transcription factor activity"/>
    <property type="evidence" value="ECO:0007669"/>
    <property type="project" value="UniProtKB-UniRule"/>
</dbReference>
<dbReference type="InterPro" id="IPR037914">
    <property type="entry name" value="SpoVT-AbrB_sf"/>
</dbReference>
<name>V2PXG7_9BACT</name>
<dbReference type="GO" id="GO:2000143">
    <property type="term" value="P:negative regulation of DNA-templated transcription initiation"/>
    <property type="evidence" value="ECO:0007669"/>
    <property type="project" value="TreeGrafter"/>
</dbReference>
<dbReference type="AlphaFoldDB" id="V2PXG7"/>
<keyword evidence="1" id="KW-0238">DNA-binding</keyword>
<evidence type="ECO:0000256" key="1">
    <source>
        <dbReference type="HAMAP-Rule" id="MF_01008"/>
    </source>
</evidence>
<dbReference type="CDD" id="cd16320">
    <property type="entry name" value="MraZ_N"/>
    <property type="match status" value="1"/>
</dbReference>
<dbReference type="GO" id="GO:0000976">
    <property type="term" value="F:transcription cis-regulatory region binding"/>
    <property type="evidence" value="ECO:0007669"/>
    <property type="project" value="TreeGrafter"/>
</dbReference>
<dbReference type="Gene3D" id="3.40.1550.20">
    <property type="entry name" value="Transcriptional regulator MraZ domain"/>
    <property type="match status" value="1"/>
</dbReference>
<dbReference type="KEGG" id="msch:N508_002057"/>
<reference evidence="2" key="1">
    <citation type="journal article" date="2014" name="Genome Announc.">
        <title>Draft genome sequences of the altered schaedler flora, a defined bacterial community from gnotobiotic mice.</title>
        <authorList>
            <person name="Wannemuehler M.J."/>
            <person name="Overstreet A.M."/>
            <person name="Ward D.V."/>
            <person name="Phillips G.J."/>
        </authorList>
    </citation>
    <scope>NUCLEOTIDE SEQUENCE</scope>
    <source>
        <strain evidence="2">ASF457</strain>
    </source>
</reference>
<dbReference type="GO" id="GO:0009295">
    <property type="term" value="C:nucleoid"/>
    <property type="evidence" value="ECO:0007669"/>
    <property type="project" value="UniProtKB-SubCell"/>
</dbReference>